<gene>
    <name evidence="1" type="ORF">PODLI_1B035593</name>
</gene>
<proteinExistence type="predicted"/>
<keyword evidence="2" id="KW-1185">Reference proteome</keyword>
<protein>
    <submittedName>
        <fullName evidence="1">Uncharacterized protein</fullName>
    </submittedName>
</protein>
<sequence>MQGPYSAPHLLVNQILNRNRRHNARIGVANSLFTTQNTPNMGDSELQPIRHPSSIVLHRGAKFFSPDVMSPIQCPPHPLSPPSSSPETVFILWLPFKSDASCLLLFL</sequence>
<name>A0AA35L6M2_9SAUR</name>
<dbReference type="Proteomes" id="UP001178461">
    <property type="component" value="Chromosome 13"/>
</dbReference>
<dbReference type="AlphaFoldDB" id="A0AA35L6M2"/>
<organism evidence="1 2">
    <name type="scientific">Podarcis lilfordi</name>
    <name type="common">Lilford's wall lizard</name>
    <dbReference type="NCBI Taxonomy" id="74358"/>
    <lineage>
        <taxon>Eukaryota</taxon>
        <taxon>Metazoa</taxon>
        <taxon>Chordata</taxon>
        <taxon>Craniata</taxon>
        <taxon>Vertebrata</taxon>
        <taxon>Euteleostomi</taxon>
        <taxon>Lepidosauria</taxon>
        <taxon>Squamata</taxon>
        <taxon>Bifurcata</taxon>
        <taxon>Unidentata</taxon>
        <taxon>Episquamata</taxon>
        <taxon>Laterata</taxon>
        <taxon>Lacertibaenia</taxon>
        <taxon>Lacertidae</taxon>
        <taxon>Podarcis</taxon>
    </lineage>
</organism>
<evidence type="ECO:0000313" key="2">
    <source>
        <dbReference type="Proteomes" id="UP001178461"/>
    </source>
</evidence>
<dbReference type="EMBL" id="OX395138">
    <property type="protein sequence ID" value="CAI5790760.1"/>
    <property type="molecule type" value="Genomic_DNA"/>
</dbReference>
<evidence type="ECO:0000313" key="1">
    <source>
        <dbReference type="EMBL" id="CAI5790760.1"/>
    </source>
</evidence>
<accession>A0AA35L6M2</accession>
<reference evidence="1" key="1">
    <citation type="submission" date="2022-12" db="EMBL/GenBank/DDBJ databases">
        <authorList>
            <person name="Alioto T."/>
            <person name="Alioto T."/>
            <person name="Gomez Garrido J."/>
        </authorList>
    </citation>
    <scope>NUCLEOTIDE SEQUENCE</scope>
</reference>